<dbReference type="PANTHER" id="PTHR33376">
    <property type="match status" value="1"/>
</dbReference>
<dbReference type="eggNOG" id="COG1638">
    <property type="taxonomic scope" value="Bacteria"/>
</dbReference>
<evidence type="ECO:0000256" key="3">
    <source>
        <dbReference type="ARBA" id="ARBA00022764"/>
    </source>
</evidence>
<evidence type="ECO:0000256" key="2">
    <source>
        <dbReference type="ARBA" id="ARBA00022729"/>
    </source>
</evidence>
<organism evidence="5 6">
    <name type="scientific">Pseudooceanicola atlanticus</name>
    <dbReference type="NCBI Taxonomy" id="1461694"/>
    <lineage>
        <taxon>Bacteria</taxon>
        <taxon>Pseudomonadati</taxon>
        <taxon>Pseudomonadota</taxon>
        <taxon>Alphaproteobacteria</taxon>
        <taxon>Rhodobacterales</taxon>
        <taxon>Paracoccaceae</taxon>
        <taxon>Pseudooceanicola</taxon>
    </lineage>
</organism>
<comment type="subcellular location">
    <subcellularLocation>
        <location evidence="1">Periplasm</location>
    </subcellularLocation>
</comment>
<evidence type="ECO:0008006" key="7">
    <source>
        <dbReference type="Google" id="ProtNLM"/>
    </source>
</evidence>
<dbReference type="EMBL" id="AQQX01000007">
    <property type="protein sequence ID" value="KGM47833.1"/>
    <property type="molecule type" value="Genomic_DNA"/>
</dbReference>
<evidence type="ECO:0000313" key="5">
    <source>
        <dbReference type="EMBL" id="KGM47833.1"/>
    </source>
</evidence>
<dbReference type="InterPro" id="IPR038404">
    <property type="entry name" value="TRAP_DctP_sf"/>
</dbReference>
<comment type="caution">
    <text evidence="5">The sequence shown here is derived from an EMBL/GenBank/DDBJ whole genome shotgun (WGS) entry which is preliminary data.</text>
</comment>
<keyword evidence="6" id="KW-1185">Reference proteome</keyword>
<accession>A0A0A0ECN7</accession>
<dbReference type="GO" id="GO:0055085">
    <property type="term" value="P:transmembrane transport"/>
    <property type="evidence" value="ECO:0007669"/>
    <property type="project" value="InterPro"/>
</dbReference>
<dbReference type="Pfam" id="PF03480">
    <property type="entry name" value="DctP"/>
    <property type="match status" value="1"/>
</dbReference>
<feature type="signal peptide" evidence="4">
    <location>
        <begin position="1"/>
        <end position="23"/>
    </location>
</feature>
<dbReference type="OrthoDB" id="7672577at2"/>
<dbReference type="NCBIfam" id="NF037995">
    <property type="entry name" value="TRAP_S1"/>
    <property type="match status" value="1"/>
</dbReference>
<proteinExistence type="predicted"/>
<gene>
    <name evidence="5" type="ORF">ATO9_16100</name>
</gene>
<name>A0A0A0ECN7_9RHOB</name>
<reference evidence="5 6" key="1">
    <citation type="journal article" date="2015" name="Antonie Van Leeuwenhoek">
        <title>Pseudooceanicola atlanticus gen. nov. sp. nov., isolated from surface seawater of the Atlantic Ocean and reclassification of Oceanicola batsensis, Oceanicola marinus, Oceanicola nitratireducens, Oceanicola nanhaiensis, Oceanicola antarcticus and Oceanicola flagellatus, as Pseudooceanicola batsensis comb. nov., Pseudooceanicola marinus comb. nov., Pseudooceanicola nitratireducens comb. nov., Pseudooceanicola nanhaiensis comb. nov., Pseudooceanicola antarcticus comb. nov., and Pseudooceanicola flagellatus comb. nov.</title>
        <authorList>
            <person name="Lai Q."/>
            <person name="Li G."/>
            <person name="Liu X."/>
            <person name="Du Y."/>
            <person name="Sun F."/>
            <person name="Shao Z."/>
        </authorList>
    </citation>
    <scope>NUCLEOTIDE SEQUENCE [LARGE SCALE GENOMIC DNA]</scope>
    <source>
        <strain evidence="5 6">22II-s11g</strain>
    </source>
</reference>
<keyword evidence="2 4" id="KW-0732">Signal</keyword>
<dbReference type="RefSeq" id="WP_043751337.1">
    <property type="nucleotide sequence ID" value="NZ_AQQX01000007.1"/>
</dbReference>
<dbReference type="GO" id="GO:0042597">
    <property type="term" value="C:periplasmic space"/>
    <property type="evidence" value="ECO:0007669"/>
    <property type="project" value="UniProtKB-SubCell"/>
</dbReference>
<keyword evidence="3" id="KW-0574">Periplasm</keyword>
<dbReference type="CDD" id="cd13666">
    <property type="entry name" value="PBP2_TRAP_DctP_like_1"/>
    <property type="match status" value="1"/>
</dbReference>
<dbReference type="Proteomes" id="UP000030004">
    <property type="component" value="Unassembled WGS sequence"/>
</dbReference>
<dbReference type="PANTHER" id="PTHR33376:SF15">
    <property type="entry name" value="BLL6794 PROTEIN"/>
    <property type="match status" value="1"/>
</dbReference>
<feature type="chain" id="PRO_5001961460" description="C4-dicarboxylate ABC transporter substrate-binding protein" evidence="4">
    <location>
        <begin position="24"/>
        <end position="352"/>
    </location>
</feature>
<dbReference type="Gene3D" id="3.40.190.170">
    <property type="entry name" value="Bacterial extracellular solute-binding protein, family 7"/>
    <property type="match status" value="1"/>
</dbReference>
<dbReference type="STRING" id="1461694.ATO9_16100"/>
<dbReference type="AlphaFoldDB" id="A0A0A0ECN7"/>
<dbReference type="InterPro" id="IPR018389">
    <property type="entry name" value="DctP_fam"/>
</dbReference>
<evidence type="ECO:0000256" key="4">
    <source>
        <dbReference type="SAM" id="SignalP"/>
    </source>
</evidence>
<sequence>MKKSITRALLAASVSALAIPAVAETMLIANEPGPNRGVRAQAVNYIAEQIAERTDGEVTVEQNWGGALFKTSAALQSLGLGVADMGVIIGAYSASEFPELQMAGLQLKPAHPWVMMQAMYELFTTNEHLQQRMEDMNIEYISTYSLTPGIMACSGDGIRSLDDVPGTKFAHTGASTDIFGELGGNLVAMPIYDVYQGMETGLVECSVTYAYYAVASKLSELTDTVTDLHFSSLASLATVMNKDTYDSLSPEVQETIKQVGRDAMNFYGEELVTADIEAMEELTTGEDAADLIELTDAEYARMQELVQPSIENWKADMSAVGSDGDALMAELYALIDKWTKVMETEGLPWERS</sequence>
<evidence type="ECO:0000313" key="6">
    <source>
        <dbReference type="Proteomes" id="UP000030004"/>
    </source>
</evidence>
<evidence type="ECO:0000256" key="1">
    <source>
        <dbReference type="ARBA" id="ARBA00004418"/>
    </source>
</evidence>
<protein>
    <recommendedName>
        <fullName evidence="7">C4-dicarboxylate ABC transporter substrate-binding protein</fullName>
    </recommendedName>
</protein>